<sequence length="97" mass="11185">MKASENIDSATLTMRSISLYERSRTGNGRGPGYRYFGAAKKLPGVRELFEKPPELRKRRTRYDIYKRIDASYYGYRDEEDGVLARVEGPAEAKMRAE</sequence>
<dbReference type="InterPro" id="IPR009360">
    <property type="entry name" value="Isy1"/>
</dbReference>
<dbReference type="EMBL" id="JABEZX010000003">
    <property type="protein sequence ID" value="MBA0551957.1"/>
    <property type="molecule type" value="Genomic_DNA"/>
</dbReference>
<comment type="caution">
    <text evidence="1">The sequence shown here is derived from an EMBL/GenBank/DDBJ whole genome shotgun (WGS) entry which is preliminary data.</text>
</comment>
<keyword evidence="2" id="KW-1185">Reference proteome</keyword>
<feature type="non-terminal residue" evidence="1">
    <location>
        <position position="1"/>
    </location>
</feature>
<name>A0A7J8LHL5_9ROSI</name>
<dbReference type="PANTHER" id="PTHR13021">
    <property type="entry name" value="PRE-MRNA-SPLICING FACTOR ISY1"/>
    <property type="match status" value="1"/>
</dbReference>
<evidence type="ECO:0000313" key="2">
    <source>
        <dbReference type="Proteomes" id="UP000593572"/>
    </source>
</evidence>
<reference evidence="1 2" key="1">
    <citation type="journal article" date="2019" name="Genome Biol. Evol.">
        <title>Insights into the evolution of the New World diploid cottons (Gossypium, subgenus Houzingenia) based on genome sequencing.</title>
        <authorList>
            <person name="Grover C.E."/>
            <person name="Arick M.A. 2nd"/>
            <person name="Thrash A."/>
            <person name="Conover J.L."/>
            <person name="Sanders W.S."/>
            <person name="Peterson D.G."/>
            <person name="Frelichowski J.E."/>
            <person name="Scheffler J.A."/>
            <person name="Scheffler B.E."/>
            <person name="Wendel J.F."/>
        </authorList>
    </citation>
    <scope>NUCLEOTIDE SEQUENCE [LARGE SCALE GENOMIC DNA]</scope>
    <source>
        <strain evidence="1">157</strain>
        <tissue evidence="1">Leaf</tissue>
    </source>
</reference>
<accession>A0A7J8LHL5</accession>
<dbReference type="Pfam" id="PF06246">
    <property type="entry name" value="Isy1"/>
    <property type="match status" value="1"/>
</dbReference>
<protein>
    <submittedName>
        <fullName evidence="1">Uncharacterized protein</fullName>
    </submittedName>
</protein>
<proteinExistence type="predicted"/>
<evidence type="ECO:0000313" key="1">
    <source>
        <dbReference type="EMBL" id="MBA0551957.1"/>
    </source>
</evidence>
<dbReference type="AlphaFoldDB" id="A0A7J8LHL5"/>
<dbReference type="Proteomes" id="UP000593572">
    <property type="component" value="Unassembled WGS sequence"/>
</dbReference>
<organism evidence="1 2">
    <name type="scientific">Gossypium lobatum</name>
    <dbReference type="NCBI Taxonomy" id="34289"/>
    <lineage>
        <taxon>Eukaryota</taxon>
        <taxon>Viridiplantae</taxon>
        <taxon>Streptophyta</taxon>
        <taxon>Embryophyta</taxon>
        <taxon>Tracheophyta</taxon>
        <taxon>Spermatophyta</taxon>
        <taxon>Magnoliopsida</taxon>
        <taxon>eudicotyledons</taxon>
        <taxon>Gunneridae</taxon>
        <taxon>Pentapetalae</taxon>
        <taxon>rosids</taxon>
        <taxon>malvids</taxon>
        <taxon>Malvales</taxon>
        <taxon>Malvaceae</taxon>
        <taxon>Malvoideae</taxon>
        <taxon>Gossypium</taxon>
    </lineage>
</organism>
<dbReference type="GO" id="GO:0000350">
    <property type="term" value="P:generation of catalytic spliceosome for second transesterification step"/>
    <property type="evidence" value="ECO:0007669"/>
    <property type="project" value="InterPro"/>
</dbReference>
<gene>
    <name evidence="1" type="ORF">Golob_022802</name>
</gene>